<sequence length="144" mass="16394">MPNPETDWNHGDVVRDREDDDPDPAIVVNTPGAPADEWDISRLDKTVAEDNPEYPSDAEIITVVFEENLNEAFPNWEANNPITYATLEERNIQHYSFPDPRLEPAEPTDANYSRLTVIHHAHISVASELGSDLCLRPFSLRSWR</sequence>
<name>A0AAV3SJ56_HALDO</name>
<reference evidence="2" key="2">
    <citation type="submission" date="2023-12" db="EMBL/GenBank/DDBJ databases">
        <authorList>
            <person name="Sun Q."/>
            <person name="Inoue M."/>
        </authorList>
    </citation>
    <scope>NUCLEOTIDE SEQUENCE</scope>
    <source>
        <strain evidence="2">JCM 12289</strain>
    </source>
</reference>
<protein>
    <submittedName>
        <fullName evidence="2">Uncharacterized protein</fullName>
    </submittedName>
</protein>
<evidence type="ECO:0000313" key="3">
    <source>
        <dbReference type="Proteomes" id="UP001500962"/>
    </source>
</evidence>
<reference evidence="2" key="1">
    <citation type="journal article" date="2014" name="Int. J. Syst. Evol. Microbiol.">
        <title>Complete genome sequence of Corynebacterium casei LMG S-19264T (=DSM 44701T), isolated from a smear-ripened cheese.</title>
        <authorList>
            <consortium name="US DOE Joint Genome Institute (JGI-PGF)"/>
            <person name="Walter F."/>
            <person name="Albersmeier A."/>
            <person name="Kalinowski J."/>
            <person name="Ruckert C."/>
        </authorList>
    </citation>
    <scope>NUCLEOTIDE SEQUENCE</scope>
    <source>
        <strain evidence="2">JCM 12289</strain>
    </source>
</reference>
<evidence type="ECO:0000313" key="2">
    <source>
        <dbReference type="EMBL" id="GAA0471737.1"/>
    </source>
</evidence>
<feature type="region of interest" description="Disordered" evidence="1">
    <location>
        <begin position="1"/>
        <end position="37"/>
    </location>
</feature>
<comment type="caution">
    <text evidence="2">The sequence shown here is derived from an EMBL/GenBank/DDBJ whole genome shotgun (WGS) entry which is preliminary data.</text>
</comment>
<evidence type="ECO:0000256" key="1">
    <source>
        <dbReference type="SAM" id="MobiDB-lite"/>
    </source>
</evidence>
<dbReference type="EMBL" id="BAAADN010000053">
    <property type="protein sequence ID" value="GAA0471737.1"/>
    <property type="molecule type" value="Genomic_DNA"/>
</dbReference>
<proteinExistence type="predicted"/>
<dbReference type="AlphaFoldDB" id="A0AAV3SJ56"/>
<organism evidence="2 3">
    <name type="scientific">Halococcus dombrowskii</name>
    <dbReference type="NCBI Taxonomy" id="179637"/>
    <lineage>
        <taxon>Archaea</taxon>
        <taxon>Methanobacteriati</taxon>
        <taxon>Methanobacteriota</taxon>
        <taxon>Stenosarchaea group</taxon>
        <taxon>Halobacteria</taxon>
        <taxon>Halobacteriales</taxon>
        <taxon>Halococcaceae</taxon>
        <taxon>Halococcus</taxon>
    </lineage>
</organism>
<gene>
    <name evidence="2" type="ORF">GCM10008985_30710</name>
</gene>
<accession>A0AAV3SJ56</accession>
<feature type="compositionally biased region" description="Basic and acidic residues" evidence="1">
    <location>
        <begin position="7"/>
        <end position="17"/>
    </location>
</feature>
<dbReference type="Proteomes" id="UP001500962">
    <property type="component" value="Unassembled WGS sequence"/>
</dbReference>